<dbReference type="Pfam" id="PF00069">
    <property type="entry name" value="Pkinase"/>
    <property type="match status" value="1"/>
</dbReference>
<keyword evidence="6" id="KW-0067">ATP-binding</keyword>
<dbReference type="PROSITE" id="PS50011">
    <property type="entry name" value="PROTEIN_KINASE_DOM"/>
    <property type="match status" value="1"/>
</dbReference>
<keyword evidence="5 10" id="KW-0418">Kinase</keyword>
<dbReference type="Gene3D" id="3.40.1000.10">
    <property type="entry name" value="Mog1/PsbP, alpha/beta/alpha sandwich"/>
    <property type="match status" value="1"/>
</dbReference>
<evidence type="ECO:0000313" key="10">
    <source>
        <dbReference type="EMBL" id="MCC0176211.1"/>
    </source>
</evidence>
<dbReference type="Proteomes" id="UP000729733">
    <property type="component" value="Unassembled WGS sequence"/>
</dbReference>
<proteinExistence type="predicted"/>
<dbReference type="Gene3D" id="3.30.200.20">
    <property type="entry name" value="Phosphorylase Kinase, domain 1"/>
    <property type="match status" value="1"/>
</dbReference>
<dbReference type="EC" id="2.7.11.1" evidence="1"/>
<gene>
    <name evidence="10" type="ORF">I4641_04375</name>
</gene>
<dbReference type="InterPro" id="IPR000719">
    <property type="entry name" value="Prot_kinase_dom"/>
</dbReference>
<evidence type="ECO:0000313" key="11">
    <source>
        <dbReference type="Proteomes" id="UP000729733"/>
    </source>
</evidence>
<dbReference type="PANTHER" id="PTHR24363">
    <property type="entry name" value="SERINE/THREONINE PROTEIN KINASE"/>
    <property type="match status" value="1"/>
</dbReference>
<dbReference type="InterPro" id="IPR011009">
    <property type="entry name" value="Kinase-like_dom_sf"/>
</dbReference>
<dbReference type="RefSeq" id="WP_229639250.1">
    <property type="nucleotide sequence ID" value="NZ_JADWDC010000007.1"/>
</dbReference>
<dbReference type="Pfam" id="PF18933">
    <property type="entry name" value="PsbP_2"/>
    <property type="match status" value="1"/>
</dbReference>
<dbReference type="SMART" id="SM00220">
    <property type="entry name" value="S_TKc"/>
    <property type="match status" value="1"/>
</dbReference>
<dbReference type="Gene3D" id="1.10.510.10">
    <property type="entry name" value="Transferase(Phosphotransferase) domain 1"/>
    <property type="match status" value="1"/>
</dbReference>
<evidence type="ECO:0000259" key="9">
    <source>
        <dbReference type="PROSITE" id="PS50011"/>
    </source>
</evidence>
<dbReference type="PANTHER" id="PTHR24363:SF0">
    <property type="entry name" value="SERINE_THREONINE KINASE LIKE DOMAIN CONTAINING 1"/>
    <property type="match status" value="1"/>
</dbReference>
<evidence type="ECO:0000256" key="1">
    <source>
        <dbReference type="ARBA" id="ARBA00012513"/>
    </source>
</evidence>
<dbReference type="CDD" id="cd14014">
    <property type="entry name" value="STKc_PknB_like"/>
    <property type="match status" value="1"/>
</dbReference>
<comment type="catalytic activity">
    <reaction evidence="7">
        <text>L-threonyl-[protein] + ATP = O-phospho-L-threonyl-[protein] + ADP + H(+)</text>
        <dbReference type="Rhea" id="RHEA:46608"/>
        <dbReference type="Rhea" id="RHEA-COMP:11060"/>
        <dbReference type="Rhea" id="RHEA-COMP:11605"/>
        <dbReference type="ChEBI" id="CHEBI:15378"/>
        <dbReference type="ChEBI" id="CHEBI:30013"/>
        <dbReference type="ChEBI" id="CHEBI:30616"/>
        <dbReference type="ChEBI" id="CHEBI:61977"/>
        <dbReference type="ChEBI" id="CHEBI:456216"/>
        <dbReference type="EC" id="2.7.11.1"/>
    </reaction>
</comment>
<dbReference type="GO" id="GO:0004674">
    <property type="term" value="F:protein serine/threonine kinase activity"/>
    <property type="evidence" value="ECO:0007669"/>
    <property type="project" value="UniProtKB-KW"/>
</dbReference>
<evidence type="ECO:0000256" key="6">
    <source>
        <dbReference type="ARBA" id="ARBA00022840"/>
    </source>
</evidence>
<evidence type="ECO:0000256" key="3">
    <source>
        <dbReference type="ARBA" id="ARBA00022679"/>
    </source>
</evidence>
<name>A0A964BP42_9CYAN</name>
<keyword evidence="11" id="KW-1185">Reference proteome</keyword>
<evidence type="ECO:0000256" key="7">
    <source>
        <dbReference type="ARBA" id="ARBA00047899"/>
    </source>
</evidence>
<evidence type="ECO:0000256" key="5">
    <source>
        <dbReference type="ARBA" id="ARBA00022777"/>
    </source>
</evidence>
<comment type="catalytic activity">
    <reaction evidence="8">
        <text>L-seryl-[protein] + ATP = O-phospho-L-seryl-[protein] + ADP + H(+)</text>
        <dbReference type="Rhea" id="RHEA:17989"/>
        <dbReference type="Rhea" id="RHEA-COMP:9863"/>
        <dbReference type="Rhea" id="RHEA-COMP:11604"/>
        <dbReference type="ChEBI" id="CHEBI:15378"/>
        <dbReference type="ChEBI" id="CHEBI:29999"/>
        <dbReference type="ChEBI" id="CHEBI:30616"/>
        <dbReference type="ChEBI" id="CHEBI:83421"/>
        <dbReference type="ChEBI" id="CHEBI:456216"/>
        <dbReference type="EC" id="2.7.11.1"/>
    </reaction>
</comment>
<evidence type="ECO:0000256" key="2">
    <source>
        <dbReference type="ARBA" id="ARBA00022527"/>
    </source>
</evidence>
<evidence type="ECO:0000256" key="4">
    <source>
        <dbReference type="ARBA" id="ARBA00022741"/>
    </source>
</evidence>
<comment type="caution">
    <text evidence="10">The sequence shown here is derived from an EMBL/GenBank/DDBJ whole genome shotgun (WGS) entry which is preliminary data.</text>
</comment>
<feature type="domain" description="Protein kinase" evidence="9">
    <location>
        <begin position="14"/>
        <end position="283"/>
    </location>
</feature>
<dbReference type="EMBL" id="JADWDC010000007">
    <property type="protein sequence ID" value="MCC0176211.1"/>
    <property type="molecule type" value="Genomic_DNA"/>
</dbReference>
<dbReference type="SUPFAM" id="SSF56112">
    <property type="entry name" value="Protein kinase-like (PK-like)"/>
    <property type="match status" value="1"/>
</dbReference>
<dbReference type="AlphaFoldDB" id="A0A964BP42"/>
<sequence length="536" mass="59905">MDNNLVGQTIQGRYYVVKQLGRGGVGVTFVAQDQQCFDSLCVVKQLKPKSASDKTLEIARRLFNREAEIMNRLGDCDRIPRLLAYFEHQNDFFLVQELIEGQDLSNEIIAGQPWSEEKTIGLLKDILEVLQVVQQYSVIHRDLKPSNLMRRDKDKKIVLIDFGSVKQVSTQIVDAAGEVKQTVAVGTKSYMPMEQMMGRPGFYSDIYAVGVIAIQALTGIPPKRYTISQDGELIWRSLLDPNVSYRPQFLNILDKMVRYRHQERYSSAGVVLSDLKQLDDKTILVPKKNHLSTSPKVPSTHIISGGNPQANGAKNGSTLIINNGSGVANNGKNSTPNQVTNNSQTATKKPPLKLFGAIAAAAVAIGGLGFWLLSQSENPEPETNLSLYENASEGFRVDYPEAWSKQNRDDFFATGVVFFSPLEDESDQFKERVSVLVENLSEEVSLDGYTERSITEIKKLSDPYVGEAKFVNFGEDEGRQVVYTGEENGNTVQKMQTWSVKEDKAYVITYTARIDSYNSYLPTVEKMIESFETISN</sequence>
<organism evidence="10 11">
    <name type="scientific">Waterburya agarophytonicola KI4</name>
    <dbReference type="NCBI Taxonomy" id="2874699"/>
    <lineage>
        <taxon>Bacteria</taxon>
        <taxon>Bacillati</taxon>
        <taxon>Cyanobacteriota</taxon>
        <taxon>Cyanophyceae</taxon>
        <taxon>Pleurocapsales</taxon>
        <taxon>Hyellaceae</taxon>
        <taxon>Waterburya</taxon>
        <taxon>Waterburya agarophytonicola</taxon>
    </lineage>
</organism>
<evidence type="ECO:0000256" key="8">
    <source>
        <dbReference type="ARBA" id="ARBA00048679"/>
    </source>
</evidence>
<accession>A0A964BP42</accession>
<keyword evidence="4" id="KW-0547">Nucleotide-binding</keyword>
<reference evidence="10" key="1">
    <citation type="journal article" date="2021" name="Antonie Van Leeuwenhoek">
        <title>Draft genome and description of Waterburya agarophytonicola gen. nov. sp. nov. (Pleurocapsales, Cyanobacteria): a seaweed symbiont.</title>
        <authorList>
            <person name="Bonthond G."/>
            <person name="Shalygin S."/>
            <person name="Bayer T."/>
            <person name="Weinberger F."/>
        </authorList>
    </citation>
    <scope>NUCLEOTIDE SEQUENCE</scope>
    <source>
        <strain evidence="10">KI4</strain>
    </source>
</reference>
<keyword evidence="3" id="KW-0808">Transferase</keyword>
<keyword evidence="2 10" id="KW-0723">Serine/threonine-protein kinase</keyword>
<protein>
    <recommendedName>
        <fullName evidence="1">non-specific serine/threonine protein kinase</fullName>
        <ecNumber evidence="1">2.7.11.1</ecNumber>
    </recommendedName>
</protein>
<dbReference type="GO" id="GO:0005524">
    <property type="term" value="F:ATP binding"/>
    <property type="evidence" value="ECO:0007669"/>
    <property type="project" value="UniProtKB-KW"/>
</dbReference>